<gene>
    <name evidence="6" type="ORF">IMW75_09440</name>
</gene>
<dbReference type="SUPFAM" id="SSF46894">
    <property type="entry name" value="C-terminal effector domain of the bipartite response regulators"/>
    <property type="match status" value="1"/>
</dbReference>
<dbReference type="SUPFAM" id="SSF52172">
    <property type="entry name" value="CheY-like"/>
    <property type="match status" value="1"/>
</dbReference>
<dbReference type="PANTHER" id="PTHR45566">
    <property type="entry name" value="HTH-TYPE TRANSCRIPTIONAL REGULATOR YHJB-RELATED"/>
    <property type="match status" value="1"/>
</dbReference>
<dbReference type="InterPro" id="IPR011006">
    <property type="entry name" value="CheY-like_superfamily"/>
</dbReference>
<protein>
    <submittedName>
        <fullName evidence="6">Response regulator transcription factor</fullName>
    </submittedName>
</protein>
<keyword evidence="2" id="KW-0238">DNA-binding</keyword>
<dbReference type="PRINTS" id="PR00038">
    <property type="entry name" value="HTHLUXR"/>
</dbReference>
<dbReference type="InterPro" id="IPR051015">
    <property type="entry name" value="EvgA-like"/>
</dbReference>
<dbReference type="InterPro" id="IPR001789">
    <property type="entry name" value="Sig_transdc_resp-reg_receiver"/>
</dbReference>
<comment type="caution">
    <text evidence="6">The sequence shown here is derived from an EMBL/GenBank/DDBJ whole genome shotgun (WGS) entry which is preliminary data.</text>
</comment>
<dbReference type="PROSITE" id="PS50043">
    <property type="entry name" value="HTH_LUXR_2"/>
    <property type="match status" value="1"/>
</dbReference>
<dbReference type="InterPro" id="IPR000792">
    <property type="entry name" value="Tscrpt_reg_LuxR_C"/>
</dbReference>
<dbReference type="PROSITE" id="PS50110">
    <property type="entry name" value="RESPONSE_REGULATORY"/>
    <property type="match status" value="1"/>
</dbReference>
<evidence type="ECO:0000313" key="6">
    <source>
        <dbReference type="EMBL" id="MBN3965504.1"/>
    </source>
</evidence>
<feature type="domain" description="HTH luxR-type" evidence="4">
    <location>
        <begin position="140"/>
        <end position="205"/>
    </location>
</feature>
<name>A0ABS3AFG7_9PSED</name>
<organism evidence="6 7">
    <name type="scientific">Pseudomonas gregormendelii</name>
    <dbReference type="NCBI Taxonomy" id="1628277"/>
    <lineage>
        <taxon>Bacteria</taxon>
        <taxon>Pseudomonadati</taxon>
        <taxon>Pseudomonadota</taxon>
        <taxon>Gammaproteobacteria</taxon>
        <taxon>Pseudomonadales</taxon>
        <taxon>Pseudomonadaceae</taxon>
        <taxon>Pseudomonas</taxon>
    </lineage>
</organism>
<dbReference type="InterPro" id="IPR058245">
    <property type="entry name" value="NreC/VraR/RcsB-like_REC"/>
</dbReference>
<evidence type="ECO:0000259" key="5">
    <source>
        <dbReference type="PROSITE" id="PS50110"/>
    </source>
</evidence>
<feature type="domain" description="Response regulatory" evidence="5">
    <location>
        <begin position="3"/>
        <end position="118"/>
    </location>
</feature>
<reference evidence="6 7" key="1">
    <citation type="journal article" date="2021" name="Int. J. Syst. Evol. Microbiol.">
        <title>Pseudomonas piscium sp. nov., Pseudomonas pisciculturae sp. nov., Pseudomonas mucoides sp. nov. and Pseudomonas neuropathica sp. nov. isolated from rainbow trout.</title>
        <authorList>
            <person name="Duman M."/>
            <person name="Mulet M."/>
            <person name="Altun S."/>
            <person name="Saticioglu I.B."/>
            <person name="Gomila M."/>
            <person name="Lalucat J."/>
            <person name="Garcia-Valdes E."/>
        </authorList>
    </citation>
    <scope>NUCLEOTIDE SEQUENCE [LARGE SCALE GENOMIC DNA]</scope>
    <source>
        <strain evidence="6 7">LMG 28632</strain>
    </source>
</reference>
<dbReference type="Gene3D" id="1.10.10.10">
    <property type="entry name" value="Winged helix-like DNA-binding domain superfamily/Winged helix DNA-binding domain"/>
    <property type="match status" value="1"/>
</dbReference>
<evidence type="ECO:0000256" key="1">
    <source>
        <dbReference type="ARBA" id="ARBA00022553"/>
    </source>
</evidence>
<proteinExistence type="predicted"/>
<evidence type="ECO:0000256" key="3">
    <source>
        <dbReference type="PROSITE-ProRule" id="PRU00169"/>
    </source>
</evidence>
<feature type="modified residue" description="4-aspartylphosphate" evidence="3">
    <location>
        <position position="53"/>
    </location>
</feature>
<evidence type="ECO:0000259" key="4">
    <source>
        <dbReference type="PROSITE" id="PS50043"/>
    </source>
</evidence>
<dbReference type="Gene3D" id="3.40.50.2300">
    <property type="match status" value="1"/>
</dbReference>
<dbReference type="CDD" id="cd17535">
    <property type="entry name" value="REC_NarL-like"/>
    <property type="match status" value="1"/>
</dbReference>
<dbReference type="CDD" id="cd06170">
    <property type="entry name" value="LuxR_C_like"/>
    <property type="match status" value="1"/>
</dbReference>
<dbReference type="EMBL" id="JADEVO010000010">
    <property type="protein sequence ID" value="MBN3965504.1"/>
    <property type="molecule type" value="Genomic_DNA"/>
</dbReference>
<dbReference type="RefSeq" id="WP_205892455.1">
    <property type="nucleotide sequence ID" value="NZ_JADEVO010000010.1"/>
</dbReference>
<dbReference type="SMART" id="SM00448">
    <property type="entry name" value="REC"/>
    <property type="match status" value="1"/>
</dbReference>
<dbReference type="PROSITE" id="PS00622">
    <property type="entry name" value="HTH_LUXR_1"/>
    <property type="match status" value="1"/>
</dbReference>
<dbReference type="Pfam" id="PF00196">
    <property type="entry name" value="GerE"/>
    <property type="match status" value="1"/>
</dbReference>
<evidence type="ECO:0000256" key="2">
    <source>
        <dbReference type="ARBA" id="ARBA00023125"/>
    </source>
</evidence>
<dbReference type="SMART" id="SM00421">
    <property type="entry name" value="HTH_LUXR"/>
    <property type="match status" value="1"/>
</dbReference>
<dbReference type="PANTHER" id="PTHR45566:SF2">
    <property type="entry name" value="NARL SUBFAMILY"/>
    <property type="match status" value="1"/>
</dbReference>
<dbReference type="InterPro" id="IPR016032">
    <property type="entry name" value="Sig_transdc_resp-reg_C-effctor"/>
</dbReference>
<evidence type="ECO:0000313" key="7">
    <source>
        <dbReference type="Proteomes" id="UP000772591"/>
    </source>
</evidence>
<dbReference type="InterPro" id="IPR036388">
    <property type="entry name" value="WH-like_DNA-bd_sf"/>
</dbReference>
<keyword evidence="1 3" id="KW-0597">Phosphoprotein</keyword>
<dbReference type="Proteomes" id="UP000772591">
    <property type="component" value="Unassembled WGS sequence"/>
</dbReference>
<keyword evidence="7" id="KW-1185">Reference proteome</keyword>
<accession>A0ABS3AFG7</accession>
<sequence length="207" mass="23065">MKSALIVDDHPVVRAAVKIVLQQEGFQRIYEANCGSEVMAMVREHQPDVVVLDISLPKLDGLEVLARLHDSGERCPVVVFSAHEAMLFQDRCIRAGAAAYVAKSNDLQHLHKAIHAVTVGYTYFAQLSTSVSLSASQCSEKQRIDGLSSRELTICRYLAMGISNKQIAENLHLSHKTVSTYKTRLIKKLDVKSAVHLRDFALRNRLI</sequence>
<dbReference type="Pfam" id="PF00072">
    <property type="entry name" value="Response_reg"/>
    <property type="match status" value="1"/>
</dbReference>